<feature type="transmembrane region" description="Helical" evidence="6">
    <location>
        <begin position="68"/>
        <end position="85"/>
    </location>
</feature>
<keyword evidence="2" id="KW-1003">Cell membrane</keyword>
<dbReference type="Proteomes" id="UP000070093">
    <property type="component" value="Unassembled WGS sequence"/>
</dbReference>
<evidence type="ECO:0000256" key="6">
    <source>
        <dbReference type="SAM" id="Phobius"/>
    </source>
</evidence>
<proteinExistence type="predicted"/>
<dbReference type="Pfam" id="PF00892">
    <property type="entry name" value="EamA"/>
    <property type="match status" value="2"/>
</dbReference>
<evidence type="ECO:0000256" key="2">
    <source>
        <dbReference type="ARBA" id="ARBA00022475"/>
    </source>
</evidence>
<name>A0A137SZG6_9BACT</name>
<evidence type="ECO:0000259" key="7">
    <source>
        <dbReference type="Pfam" id="PF00892"/>
    </source>
</evidence>
<feature type="transmembrane region" description="Helical" evidence="6">
    <location>
        <begin position="298"/>
        <end position="316"/>
    </location>
</feature>
<feature type="transmembrane region" description="Helical" evidence="6">
    <location>
        <begin position="176"/>
        <end position="199"/>
    </location>
</feature>
<evidence type="ECO:0000256" key="4">
    <source>
        <dbReference type="ARBA" id="ARBA00022989"/>
    </source>
</evidence>
<feature type="transmembrane region" description="Helical" evidence="6">
    <location>
        <begin position="273"/>
        <end position="292"/>
    </location>
</feature>
<dbReference type="GO" id="GO:0005886">
    <property type="term" value="C:plasma membrane"/>
    <property type="evidence" value="ECO:0007669"/>
    <property type="project" value="UniProtKB-SubCell"/>
</dbReference>
<dbReference type="PANTHER" id="PTHR32322:SF18">
    <property type="entry name" value="S-ADENOSYLMETHIONINE_S-ADENOSYLHOMOCYSTEINE TRANSPORTER"/>
    <property type="match status" value="1"/>
</dbReference>
<keyword evidence="4 6" id="KW-1133">Transmembrane helix</keyword>
<feature type="transmembrane region" description="Helical" evidence="6">
    <location>
        <begin position="37"/>
        <end position="56"/>
    </location>
</feature>
<dbReference type="InterPro" id="IPR037185">
    <property type="entry name" value="EmrE-like"/>
</dbReference>
<feature type="domain" description="EamA" evidence="7">
    <location>
        <begin position="180"/>
        <end position="312"/>
    </location>
</feature>
<comment type="subcellular location">
    <subcellularLocation>
        <location evidence="1">Cell membrane</location>
        <topology evidence="1">Multi-pass membrane protein</topology>
    </subcellularLocation>
</comment>
<evidence type="ECO:0000256" key="5">
    <source>
        <dbReference type="ARBA" id="ARBA00023136"/>
    </source>
</evidence>
<feature type="transmembrane region" description="Helical" evidence="6">
    <location>
        <begin position="152"/>
        <end position="170"/>
    </location>
</feature>
<dbReference type="InterPro" id="IPR050638">
    <property type="entry name" value="AA-Vitamin_Transporters"/>
</dbReference>
<dbReference type="PANTHER" id="PTHR32322">
    <property type="entry name" value="INNER MEMBRANE TRANSPORTER"/>
    <property type="match status" value="1"/>
</dbReference>
<dbReference type="PATRIC" id="fig|28125.4.peg.763"/>
<dbReference type="AlphaFoldDB" id="A0A137SZG6"/>
<feature type="transmembrane region" description="Helical" evidence="6">
    <location>
        <begin position="242"/>
        <end position="261"/>
    </location>
</feature>
<dbReference type="eggNOG" id="COG0697">
    <property type="taxonomic scope" value="Bacteria"/>
</dbReference>
<feature type="transmembrane region" description="Helical" evidence="6">
    <location>
        <begin position="211"/>
        <end position="230"/>
    </location>
</feature>
<dbReference type="InterPro" id="IPR000620">
    <property type="entry name" value="EamA_dom"/>
</dbReference>
<organism evidence="8 9">
    <name type="scientific">Prevotella bivia</name>
    <dbReference type="NCBI Taxonomy" id="28125"/>
    <lineage>
        <taxon>Bacteria</taxon>
        <taxon>Pseudomonadati</taxon>
        <taxon>Bacteroidota</taxon>
        <taxon>Bacteroidia</taxon>
        <taxon>Bacteroidales</taxon>
        <taxon>Prevotellaceae</taxon>
        <taxon>Prevotella</taxon>
    </lineage>
</organism>
<keyword evidence="5 6" id="KW-0472">Membrane</keyword>
<feature type="domain" description="EamA" evidence="7">
    <location>
        <begin position="34"/>
        <end position="166"/>
    </location>
</feature>
<dbReference type="EMBL" id="LTAG01000028">
    <property type="protein sequence ID" value="KXO17800.1"/>
    <property type="molecule type" value="Genomic_DNA"/>
</dbReference>
<dbReference type="SUPFAM" id="SSF103481">
    <property type="entry name" value="Multidrug resistance efflux transporter EmrE"/>
    <property type="match status" value="2"/>
</dbReference>
<reference evidence="8 9" key="1">
    <citation type="submission" date="2016-02" db="EMBL/GenBank/DDBJ databases">
        <authorList>
            <person name="Wen L."/>
            <person name="He K."/>
            <person name="Yang H."/>
        </authorList>
    </citation>
    <scope>NUCLEOTIDE SEQUENCE [LARGE SCALE GENOMIC DNA]</scope>
    <source>
        <strain evidence="8 9">GED7880</strain>
    </source>
</reference>
<protein>
    <submittedName>
        <fullName evidence="8">Putative membrane protein</fullName>
    </submittedName>
</protein>
<evidence type="ECO:0000313" key="9">
    <source>
        <dbReference type="Proteomes" id="UP000070093"/>
    </source>
</evidence>
<evidence type="ECO:0000256" key="1">
    <source>
        <dbReference type="ARBA" id="ARBA00004651"/>
    </source>
</evidence>
<dbReference type="Gene3D" id="1.10.3730.20">
    <property type="match status" value="1"/>
</dbReference>
<comment type="caution">
    <text evidence="8">The sequence shown here is derived from an EMBL/GenBank/DDBJ whole genome shotgun (WGS) entry which is preliminary data.</text>
</comment>
<keyword evidence="3 6" id="KW-0812">Transmembrane</keyword>
<dbReference type="STRING" id="28125.HMPREF3202_00776"/>
<evidence type="ECO:0000313" key="8">
    <source>
        <dbReference type="EMBL" id="KXO17800.1"/>
    </source>
</evidence>
<evidence type="ECO:0000256" key="3">
    <source>
        <dbReference type="ARBA" id="ARBA00022692"/>
    </source>
</evidence>
<gene>
    <name evidence="8" type="ORF">HMPREF3202_00776</name>
</gene>
<sequence>MLEIDFALKKNNLKNVDRRYFISTFANMKSETLKGNLYAILSASTFGTIPLFSVPLMKAGFALPSVLIYRYAFGCIFMLAVLLLLKKNMRIDKKEALEIAFCSLLYTASSICLFEGYNYMPSGVATTLLFSYPVWTELLLIIFVHEKLTLRISFAIIFAVLGVAFLGGIANSTGAYPIQGVLFELGSGLCYAVYMVIFPRMKICRVPALKVNFYIFIAAMLYLLIYSGITTGGIQRLDNWEACLSLILLGLIPTTISNLALVKAMRFTSSANVAILGAFEPLTAIIIGIFLLGEPLTLSISIGIVLIIAAVSSLIIHGNKFLSYYKLSSLIFHKRHTKRNET</sequence>
<feature type="transmembrane region" description="Helical" evidence="6">
    <location>
        <begin position="97"/>
        <end position="117"/>
    </location>
</feature>
<accession>A0A137SZG6</accession>
<feature type="transmembrane region" description="Helical" evidence="6">
    <location>
        <begin position="123"/>
        <end position="145"/>
    </location>
</feature>